<name>A0A0A9C7S2_ARUDO</name>
<reference evidence="1" key="2">
    <citation type="journal article" date="2015" name="Data Brief">
        <title>Shoot transcriptome of the giant reed, Arundo donax.</title>
        <authorList>
            <person name="Barrero R.A."/>
            <person name="Guerrero F.D."/>
            <person name="Moolhuijzen P."/>
            <person name="Goolsby J.A."/>
            <person name="Tidwell J."/>
            <person name="Bellgard S.E."/>
            <person name="Bellgard M.I."/>
        </authorList>
    </citation>
    <scope>NUCLEOTIDE SEQUENCE</scope>
    <source>
        <tissue evidence="1">Shoot tissue taken approximately 20 cm above the soil surface</tissue>
    </source>
</reference>
<sequence length="39" mass="4183">MVVRLSICAATPVLVRAALNSVKSGWAARMAVMLWLEAP</sequence>
<proteinExistence type="predicted"/>
<dbReference type="AlphaFoldDB" id="A0A0A9C7S2"/>
<reference evidence="1" key="1">
    <citation type="submission" date="2014-09" db="EMBL/GenBank/DDBJ databases">
        <authorList>
            <person name="Magalhaes I.L.F."/>
            <person name="Oliveira U."/>
            <person name="Santos F.R."/>
            <person name="Vidigal T.H.D.A."/>
            <person name="Brescovit A.D."/>
            <person name="Santos A.J."/>
        </authorList>
    </citation>
    <scope>NUCLEOTIDE SEQUENCE</scope>
    <source>
        <tissue evidence="1">Shoot tissue taken approximately 20 cm above the soil surface</tissue>
    </source>
</reference>
<evidence type="ECO:0000313" key="1">
    <source>
        <dbReference type="EMBL" id="JAD70508.1"/>
    </source>
</evidence>
<accession>A0A0A9C7S2</accession>
<protein>
    <submittedName>
        <fullName evidence="1">Uncharacterized protein</fullName>
    </submittedName>
</protein>
<organism evidence="1">
    <name type="scientific">Arundo donax</name>
    <name type="common">Giant reed</name>
    <name type="synonym">Donax arundinaceus</name>
    <dbReference type="NCBI Taxonomy" id="35708"/>
    <lineage>
        <taxon>Eukaryota</taxon>
        <taxon>Viridiplantae</taxon>
        <taxon>Streptophyta</taxon>
        <taxon>Embryophyta</taxon>
        <taxon>Tracheophyta</taxon>
        <taxon>Spermatophyta</taxon>
        <taxon>Magnoliopsida</taxon>
        <taxon>Liliopsida</taxon>
        <taxon>Poales</taxon>
        <taxon>Poaceae</taxon>
        <taxon>PACMAD clade</taxon>
        <taxon>Arundinoideae</taxon>
        <taxon>Arundineae</taxon>
        <taxon>Arundo</taxon>
    </lineage>
</organism>
<dbReference type="EMBL" id="GBRH01227387">
    <property type="protein sequence ID" value="JAD70508.1"/>
    <property type="molecule type" value="Transcribed_RNA"/>
</dbReference>